<name>A0AAD8CDV1_ACIOX</name>
<dbReference type="Proteomes" id="UP001230051">
    <property type="component" value="Unassembled WGS sequence"/>
</dbReference>
<dbReference type="AlphaFoldDB" id="A0AAD8CDV1"/>
<keyword evidence="1" id="KW-0472">Membrane</keyword>
<reference evidence="2" key="1">
    <citation type="submission" date="2022-02" db="EMBL/GenBank/DDBJ databases">
        <title>Atlantic sturgeon de novo genome assembly.</title>
        <authorList>
            <person name="Stock M."/>
            <person name="Klopp C."/>
            <person name="Guiguen Y."/>
            <person name="Cabau C."/>
            <person name="Parinello H."/>
            <person name="Santidrian Yebra-Pimentel E."/>
            <person name="Kuhl H."/>
            <person name="Dirks R.P."/>
            <person name="Guessner J."/>
            <person name="Wuertz S."/>
            <person name="Du K."/>
            <person name="Schartl M."/>
        </authorList>
    </citation>
    <scope>NUCLEOTIDE SEQUENCE</scope>
    <source>
        <strain evidence="2">STURGEONOMICS-FGT-2020</strain>
        <tissue evidence="2">Whole blood</tissue>
    </source>
</reference>
<evidence type="ECO:0000313" key="3">
    <source>
        <dbReference type="Proteomes" id="UP001230051"/>
    </source>
</evidence>
<feature type="transmembrane region" description="Helical" evidence="1">
    <location>
        <begin position="39"/>
        <end position="60"/>
    </location>
</feature>
<accession>A0AAD8CDV1</accession>
<protein>
    <submittedName>
        <fullName evidence="2">Uncharacterized protein</fullName>
    </submittedName>
</protein>
<keyword evidence="3" id="KW-1185">Reference proteome</keyword>
<organism evidence="2 3">
    <name type="scientific">Acipenser oxyrinchus oxyrinchus</name>
    <dbReference type="NCBI Taxonomy" id="40147"/>
    <lineage>
        <taxon>Eukaryota</taxon>
        <taxon>Metazoa</taxon>
        <taxon>Chordata</taxon>
        <taxon>Craniata</taxon>
        <taxon>Vertebrata</taxon>
        <taxon>Euteleostomi</taxon>
        <taxon>Actinopterygii</taxon>
        <taxon>Chondrostei</taxon>
        <taxon>Acipenseriformes</taxon>
        <taxon>Acipenseridae</taxon>
        <taxon>Acipenser</taxon>
    </lineage>
</organism>
<evidence type="ECO:0000256" key="1">
    <source>
        <dbReference type="SAM" id="Phobius"/>
    </source>
</evidence>
<comment type="caution">
    <text evidence="2">The sequence shown here is derived from an EMBL/GenBank/DDBJ whole genome shotgun (WGS) entry which is preliminary data.</text>
</comment>
<evidence type="ECO:0000313" key="2">
    <source>
        <dbReference type="EMBL" id="KAK1140132.1"/>
    </source>
</evidence>
<keyword evidence="1" id="KW-0812">Transmembrane</keyword>
<dbReference type="EMBL" id="JAGXEW010000397">
    <property type="protein sequence ID" value="KAK1140132.1"/>
    <property type="molecule type" value="Genomic_DNA"/>
</dbReference>
<proteinExistence type="predicted"/>
<gene>
    <name evidence="2" type="ORF">AOXY_G37431</name>
</gene>
<keyword evidence="1" id="KW-1133">Transmembrane helix</keyword>
<sequence length="88" mass="9920">MPTVLTVFFTLVFELVGMFFDLPAHTTRCKGKPYNRSDAYFGLCIALGVALLNLDTNYVYTLSYGSGIMAFAVRGAQQKYNSLWFIKM</sequence>